<evidence type="ECO:0000256" key="1">
    <source>
        <dbReference type="SAM" id="MobiDB-lite"/>
    </source>
</evidence>
<evidence type="ECO:0000313" key="2">
    <source>
        <dbReference type="EMBL" id="CAD8079836.1"/>
    </source>
</evidence>
<keyword evidence="3" id="KW-1185">Reference proteome</keyword>
<accession>A0A8S1MRT7</accession>
<evidence type="ECO:0000313" key="3">
    <source>
        <dbReference type="Proteomes" id="UP000688137"/>
    </source>
</evidence>
<reference evidence="2" key="1">
    <citation type="submission" date="2021-01" db="EMBL/GenBank/DDBJ databases">
        <authorList>
            <consortium name="Genoscope - CEA"/>
            <person name="William W."/>
        </authorList>
    </citation>
    <scope>NUCLEOTIDE SEQUENCE</scope>
</reference>
<organism evidence="2 3">
    <name type="scientific">Paramecium primaurelia</name>
    <dbReference type="NCBI Taxonomy" id="5886"/>
    <lineage>
        <taxon>Eukaryota</taxon>
        <taxon>Sar</taxon>
        <taxon>Alveolata</taxon>
        <taxon>Ciliophora</taxon>
        <taxon>Intramacronucleata</taxon>
        <taxon>Oligohymenophorea</taxon>
        <taxon>Peniculida</taxon>
        <taxon>Parameciidae</taxon>
        <taxon>Paramecium</taxon>
    </lineage>
</organism>
<gene>
    <name evidence="2" type="ORF">PPRIM_AZ9-3.1.T0620225</name>
</gene>
<dbReference type="AlphaFoldDB" id="A0A8S1MRT7"/>
<sequence>MNQNQQLCFVQKIPQANFQQFPNNYGYNQNNESQSTKKKQMSSSPSSDLFFSSITKNYFQYNCHQPKAHPKEVQNFNINTSCAVYQKQGSENIKRQDYINTFKQLKENFKNKQTLREKTQSEKLKLINTQSED</sequence>
<feature type="compositionally biased region" description="Polar residues" evidence="1">
    <location>
        <begin position="23"/>
        <end position="32"/>
    </location>
</feature>
<dbReference type="Proteomes" id="UP000688137">
    <property type="component" value="Unassembled WGS sequence"/>
</dbReference>
<name>A0A8S1MRT7_PARPR</name>
<protein>
    <submittedName>
        <fullName evidence="2">Uncharacterized protein</fullName>
    </submittedName>
</protein>
<proteinExistence type="predicted"/>
<feature type="region of interest" description="Disordered" evidence="1">
    <location>
        <begin position="23"/>
        <end position="47"/>
    </location>
</feature>
<dbReference type="EMBL" id="CAJJDM010000063">
    <property type="protein sequence ID" value="CAD8079836.1"/>
    <property type="molecule type" value="Genomic_DNA"/>
</dbReference>
<comment type="caution">
    <text evidence="2">The sequence shown here is derived from an EMBL/GenBank/DDBJ whole genome shotgun (WGS) entry which is preliminary data.</text>
</comment>